<dbReference type="EMBL" id="JAPDFR010000003">
    <property type="protein sequence ID" value="KAK0388084.1"/>
    <property type="molecule type" value="Genomic_DNA"/>
</dbReference>
<organism evidence="2 3">
    <name type="scientific">Sarocladium strictum</name>
    <name type="common">Black bundle disease fungus</name>
    <name type="synonym">Acremonium strictum</name>
    <dbReference type="NCBI Taxonomy" id="5046"/>
    <lineage>
        <taxon>Eukaryota</taxon>
        <taxon>Fungi</taxon>
        <taxon>Dikarya</taxon>
        <taxon>Ascomycota</taxon>
        <taxon>Pezizomycotina</taxon>
        <taxon>Sordariomycetes</taxon>
        <taxon>Hypocreomycetidae</taxon>
        <taxon>Hypocreales</taxon>
        <taxon>Sarocladiaceae</taxon>
        <taxon>Sarocladium</taxon>
    </lineage>
</organism>
<protein>
    <submittedName>
        <fullName evidence="2">Uncharacterized protein</fullName>
    </submittedName>
</protein>
<comment type="caution">
    <text evidence="2">The sequence shown here is derived from an EMBL/GenBank/DDBJ whole genome shotgun (WGS) entry which is preliminary data.</text>
</comment>
<evidence type="ECO:0000313" key="3">
    <source>
        <dbReference type="Proteomes" id="UP001175261"/>
    </source>
</evidence>
<feature type="region of interest" description="Disordered" evidence="1">
    <location>
        <begin position="1"/>
        <end position="120"/>
    </location>
</feature>
<evidence type="ECO:0000313" key="2">
    <source>
        <dbReference type="EMBL" id="KAK0388084.1"/>
    </source>
</evidence>
<reference evidence="2" key="1">
    <citation type="submission" date="2022-10" db="EMBL/GenBank/DDBJ databases">
        <title>Determination and structural analysis of whole genome sequence of Sarocladium strictum F4-1.</title>
        <authorList>
            <person name="Hu L."/>
            <person name="Jiang Y."/>
        </authorList>
    </citation>
    <scope>NUCLEOTIDE SEQUENCE</scope>
    <source>
        <strain evidence="2">F4-1</strain>
    </source>
</reference>
<accession>A0AA39L8T4</accession>
<name>A0AA39L8T4_SARSR</name>
<dbReference type="Proteomes" id="UP001175261">
    <property type="component" value="Unassembled WGS sequence"/>
</dbReference>
<proteinExistence type="predicted"/>
<dbReference type="AlphaFoldDB" id="A0AA39L8T4"/>
<gene>
    <name evidence="2" type="ORF">NLU13_4328</name>
</gene>
<evidence type="ECO:0000256" key="1">
    <source>
        <dbReference type="SAM" id="MobiDB-lite"/>
    </source>
</evidence>
<feature type="compositionally biased region" description="Low complexity" evidence="1">
    <location>
        <begin position="78"/>
        <end position="96"/>
    </location>
</feature>
<sequence length="250" mass="27819">MATNSMYHSFNDVELYEPKSPPERSSTYPTTKFADSDRPPTAGRMQRQDSGYESYTTSPRNSISHSRPPGAGRRISNASATTGSGAATRPRTTGRPTTRRSTSHNPWTSTTTTTPIHAVRSSEMKQANTTYFHFPSPDPIELAGPLTKPAEPPAPLPPQTTHYWTSDSTRRLEYAAIDASCRGVKGWVKRNLVPGCFTANEDRHVAFDDDTGSVRRYRLELEPEEKAVPFSASARRKGWQFWAESSQHGR</sequence>
<feature type="compositionally biased region" description="Low complexity" evidence="1">
    <location>
        <begin position="103"/>
        <end position="114"/>
    </location>
</feature>
<feature type="compositionally biased region" description="Polar residues" evidence="1">
    <location>
        <begin position="48"/>
        <end position="65"/>
    </location>
</feature>
<keyword evidence="3" id="KW-1185">Reference proteome</keyword>